<protein>
    <submittedName>
        <fullName evidence="14">Cytochrome P450</fullName>
    </submittedName>
</protein>
<dbReference type="PANTHER" id="PTHR46206">
    <property type="entry name" value="CYTOCHROME P450"/>
    <property type="match status" value="1"/>
</dbReference>
<evidence type="ECO:0000256" key="5">
    <source>
        <dbReference type="ARBA" id="ARBA00022692"/>
    </source>
</evidence>
<dbReference type="EMBL" id="WHUW01000007">
    <property type="protein sequence ID" value="KAF8443770.1"/>
    <property type="molecule type" value="Genomic_DNA"/>
</dbReference>
<comment type="caution">
    <text evidence="14">The sequence shown here is derived from an EMBL/GenBank/DDBJ whole genome shotgun (WGS) entry which is preliminary data.</text>
</comment>
<dbReference type="Gene3D" id="1.10.630.10">
    <property type="entry name" value="Cytochrome P450"/>
    <property type="match status" value="1"/>
</dbReference>
<keyword evidence="4 12" id="KW-0349">Heme</keyword>
<evidence type="ECO:0000256" key="9">
    <source>
        <dbReference type="ARBA" id="ARBA00023004"/>
    </source>
</evidence>
<accession>A0AAD4BYK5</accession>
<dbReference type="InterPro" id="IPR001128">
    <property type="entry name" value="Cyt_P450"/>
</dbReference>
<evidence type="ECO:0000256" key="11">
    <source>
        <dbReference type="ARBA" id="ARBA00023136"/>
    </source>
</evidence>
<evidence type="ECO:0000256" key="10">
    <source>
        <dbReference type="ARBA" id="ARBA00023033"/>
    </source>
</evidence>
<dbReference type="Proteomes" id="UP001194468">
    <property type="component" value="Unassembled WGS sequence"/>
</dbReference>
<keyword evidence="15" id="KW-1185">Reference proteome</keyword>
<dbReference type="GO" id="GO:0020037">
    <property type="term" value="F:heme binding"/>
    <property type="evidence" value="ECO:0007669"/>
    <property type="project" value="InterPro"/>
</dbReference>
<evidence type="ECO:0000256" key="2">
    <source>
        <dbReference type="ARBA" id="ARBA00004370"/>
    </source>
</evidence>
<dbReference type="InterPro" id="IPR036396">
    <property type="entry name" value="Cyt_P450_sf"/>
</dbReference>
<reference evidence="14" key="1">
    <citation type="submission" date="2019-10" db="EMBL/GenBank/DDBJ databases">
        <authorList>
            <consortium name="DOE Joint Genome Institute"/>
            <person name="Kuo A."/>
            <person name="Miyauchi S."/>
            <person name="Kiss E."/>
            <person name="Drula E."/>
            <person name="Kohler A."/>
            <person name="Sanchez-Garcia M."/>
            <person name="Andreopoulos B."/>
            <person name="Barry K.W."/>
            <person name="Bonito G."/>
            <person name="Buee M."/>
            <person name="Carver A."/>
            <person name="Chen C."/>
            <person name="Cichocki N."/>
            <person name="Clum A."/>
            <person name="Culley D."/>
            <person name="Crous P.W."/>
            <person name="Fauchery L."/>
            <person name="Girlanda M."/>
            <person name="Hayes R."/>
            <person name="Keri Z."/>
            <person name="LaButti K."/>
            <person name="Lipzen A."/>
            <person name="Lombard V."/>
            <person name="Magnuson J."/>
            <person name="Maillard F."/>
            <person name="Morin E."/>
            <person name="Murat C."/>
            <person name="Nolan M."/>
            <person name="Ohm R."/>
            <person name="Pangilinan J."/>
            <person name="Pereira M."/>
            <person name="Perotto S."/>
            <person name="Peter M."/>
            <person name="Riley R."/>
            <person name="Sitrit Y."/>
            <person name="Stielow B."/>
            <person name="Szollosi G."/>
            <person name="Zifcakova L."/>
            <person name="Stursova M."/>
            <person name="Spatafora J.W."/>
            <person name="Tedersoo L."/>
            <person name="Vaario L.-M."/>
            <person name="Yamada A."/>
            <person name="Yan M."/>
            <person name="Wang P."/>
            <person name="Xu J."/>
            <person name="Bruns T."/>
            <person name="Baldrian P."/>
            <person name="Vilgalys R."/>
            <person name="Henrissat B."/>
            <person name="Grigoriev I.V."/>
            <person name="Hibbett D."/>
            <person name="Nagy L.G."/>
            <person name="Martin F.M."/>
        </authorList>
    </citation>
    <scope>NUCLEOTIDE SEQUENCE</scope>
    <source>
        <strain evidence="14">BED1</strain>
    </source>
</reference>
<feature type="binding site" description="axial binding residue" evidence="12">
    <location>
        <position position="449"/>
    </location>
    <ligand>
        <name>heme</name>
        <dbReference type="ChEBI" id="CHEBI:30413"/>
    </ligand>
    <ligandPart>
        <name>Fe</name>
        <dbReference type="ChEBI" id="CHEBI:18248"/>
    </ligandPart>
</feature>
<dbReference type="SUPFAM" id="SSF48264">
    <property type="entry name" value="Cytochrome P450"/>
    <property type="match status" value="1"/>
</dbReference>
<keyword evidence="6 12" id="KW-0479">Metal-binding</keyword>
<evidence type="ECO:0000256" key="8">
    <source>
        <dbReference type="ARBA" id="ARBA00023002"/>
    </source>
</evidence>
<comment type="subcellular location">
    <subcellularLocation>
        <location evidence="2">Membrane</location>
    </subcellularLocation>
</comment>
<dbReference type="GO" id="GO:0016020">
    <property type="term" value="C:membrane"/>
    <property type="evidence" value="ECO:0007669"/>
    <property type="project" value="UniProtKB-SubCell"/>
</dbReference>
<evidence type="ECO:0000256" key="12">
    <source>
        <dbReference type="PIRSR" id="PIRSR602403-1"/>
    </source>
</evidence>
<dbReference type="PANTHER" id="PTHR46206:SF5">
    <property type="entry name" value="P450, PUTATIVE (EUROFUNG)-RELATED"/>
    <property type="match status" value="1"/>
</dbReference>
<keyword evidence="8" id="KW-0560">Oxidoreductase</keyword>
<dbReference type="AlphaFoldDB" id="A0AAD4BYK5"/>
<organism evidence="14 15">
    <name type="scientific">Boletus edulis BED1</name>
    <dbReference type="NCBI Taxonomy" id="1328754"/>
    <lineage>
        <taxon>Eukaryota</taxon>
        <taxon>Fungi</taxon>
        <taxon>Dikarya</taxon>
        <taxon>Basidiomycota</taxon>
        <taxon>Agaricomycotina</taxon>
        <taxon>Agaricomycetes</taxon>
        <taxon>Agaricomycetidae</taxon>
        <taxon>Boletales</taxon>
        <taxon>Boletineae</taxon>
        <taxon>Boletaceae</taxon>
        <taxon>Boletoideae</taxon>
        <taxon>Boletus</taxon>
    </lineage>
</organism>
<keyword evidence="9 12" id="KW-0408">Iron</keyword>
<evidence type="ECO:0000256" key="4">
    <source>
        <dbReference type="ARBA" id="ARBA00022617"/>
    </source>
</evidence>
<keyword evidence="11 13" id="KW-0472">Membrane</keyword>
<evidence type="ECO:0000256" key="1">
    <source>
        <dbReference type="ARBA" id="ARBA00001971"/>
    </source>
</evidence>
<dbReference type="InterPro" id="IPR002403">
    <property type="entry name" value="Cyt_P450_E_grp-IV"/>
</dbReference>
<dbReference type="GO" id="GO:0016705">
    <property type="term" value="F:oxidoreductase activity, acting on paired donors, with incorporation or reduction of molecular oxygen"/>
    <property type="evidence" value="ECO:0007669"/>
    <property type="project" value="InterPro"/>
</dbReference>
<dbReference type="PRINTS" id="PR00465">
    <property type="entry name" value="EP450IV"/>
</dbReference>
<dbReference type="GO" id="GO:0005506">
    <property type="term" value="F:iron ion binding"/>
    <property type="evidence" value="ECO:0007669"/>
    <property type="project" value="InterPro"/>
</dbReference>
<dbReference type="Pfam" id="PF00067">
    <property type="entry name" value="p450"/>
    <property type="match status" value="1"/>
</dbReference>
<keyword evidence="7 13" id="KW-1133">Transmembrane helix</keyword>
<evidence type="ECO:0000256" key="6">
    <source>
        <dbReference type="ARBA" id="ARBA00022723"/>
    </source>
</evidence>
<evidence type="ECO:0000256" key="13">
    <source>
        <dbReference type="SAM" id="Phobius"/>
    </source>
</evidence>
<feature type="transmembrane region" description="Helical" evidence="13">
    <location>
        <begin position="12"/>
        <end position="30"/>
    </location>
</feature>
<keyword evidence="5 13" id="KW-0812">Transmembrane</keyword>
<evidence type="ECO:0000313" key="14">
    <source>
        <dbReference type="EMBL" id="KAF8443770.1"/>
    </source>
</evidence>
<evidence type="ECO:0000256" key="7">
    <source>
        <dbReference type="ARBA" id="ARBA00022989"/>
    </source>
</evidence>
<comment type="cofactor">
    <cofactor evidence="1 12">
        <name>heme</name>
        <dbReference type="ChEBI" id="CHEBI:30413"/>
    </cofactor>
</comment>
<dbReference type="GO" id="GO:0004497">
    <property type="term" value="F:monooxygenase activity"/>
    <property type="evidence" value="ECO:0007669"/>
    <property type="project" value="UniProtKB-KW"/>
</dbReference>
<proteinExistence type="inferred from homology"/>
<dbReference type="CDD" id="cd11041">
    <property type="entry name" value="CYP503A1-like"/>
    <property type="match status" value="1"/>
</dbReference>
<name>A0AAD4BYK5_BOLED</name>
<reference evidence="14" key="2">
    <citation type="journal article" date="2020" name="Nat. Commun.">
        <title>Large-scale genome sequencing of mycorrhizal fungi provides insights into the early evolution of symbiotic traits.</title>
        <authorList>
            <person name="Miyauchi S."/>
            <person name="Kiss E."/>
            <person name="Kuo A."/>
            <person name="Drula E."/>
            <person name="Kohler A."/>
            <person name="Sanchez-Garcia M."/>
            <person name="Morin E."/>
            <person name="Andreopoulos B."/>
            <person name="Barry K.W."/>
            <person name="Bonito G."/>
            <person name="Buee M."/>
            <person name="Carver A."/>
            <person name="Chen C."/>
            <person name="Cichocki N."/>
            <person name="Clum A."/>
            <person name="Culley D."/>
            <person name="Crous P.W."/>
            <person name="Fauchery L."/>
            <person name="Girlanda M."/>
            <person name="Hayes R.D."/>
            <person name="Keri Z."/>
            <person name="LaButti K."/>
            <person name="Lipzen A."/>
            <person name="Lombard V."/>
            <person name="Magnuson J."/>
            <person name="Maillard F."/>
            <person name="Murat C."/>
            <person name="Nolan M."/>
            <person name="Ohm R.A."/>
            <person name="Pangilinan J."/>
            <person name="Pereira M.F."/>
            <person name="Perotto S."/>
            <person name="Peter M."/>
            <person name="Pfister S."/>
            <person name="Riley R."/>
            <person name="Sitrit Y."/>
            <person name="Stielow J.B."/>
            <person name="Szollosi G."/>
            <person name="Zifcakova L."/>
            <person name="Stursova M."/>
            <person name="Spatafora J.W."/>
            <person name="Tedersoo L."/>
            <person name="Vaario L.M."/>
            <person name="Yamada A."/>
            <person name="Yan M."/>
            <person name="Wang P."/>
            <person name="Xu J."/>
            <person name="Bruns T."/>
            <person name="Baldrian P."/>
            <person name="Vilgalys R."/>
            <person name="Dunand C."/>
            <person name="Henrissat B."/>
            <person name="Grigoriev I.V."/>
            <person name="Hibbett D."/>
            <person name="Nagy L.G."/>
            <person name="Martin F.M."/>
        </authorList>
    </citation>
    <scope>NUCLEOTIDE SEQUENCE</scope>
    <source>
        <strain evidence="14">BED1</strain>
    </source>
</reference>
<evidence type="ECO:0000313" key="15">
    <source>
        <dbReference type="Proteomes" id="UP001194468"/>
    </source>
</evidence>
<gene>
    <name evidence="14" type="ORF">L210DRAFT_3532167</name>
</gene>
<evidence type="ECO:0000256" key="3">
    <source>
        <dbReference type="ARBA" id="ARBA00010617"/>
    </source>
</evidence>
<sequence>MYFHLPDLPASILGVIYGVLGFVAAIIAYAKLSQGPNLHAIPAVDSSSWLGSWWSGFKYLMNAQNVIQKGYERYKPEPFKVAEINRWTVILSNPEHLEELAKASDEFSFMEAFNDRIPLEHLLGPDLYHNPYHIAVIRLHLIRNLDVIYPEIRDEMVASFAELLDLRENEWKGVTASSIVQKVVCRTSNRIFVGLPLCRDPDWIDLNIRCTVDMIMGGIMIGWFPKSMRSLASRLFTKVPQCINRGVKLLRPVIEERQKYLNEYGTEWDDKPNDLLSWLMDEAEGPELTVERLTPRMLAINFASIHTTSSAFTQALFHLAANPQYLQPLRAEVEDIVEKDGWSKVAVDKMRRVDSFLKECLRFDGVIATLSRKALKDFTFSDGTFIPKGTLIAAATSSLHHDKNLYKNPDVFEPFRFAEMHEEDSNGPKHRLTSTSVKYLPFGHGRIACPGRFFVASELKLMLAHVVVSYDVKLEDSATFPPSLRIGTFTTPNPHAKVVFRNRID</sequence>
<keyword evidence="10" id="KW-0503">Monooxygenase</keyword>
<comment type="similarity">
    <text evidence="3">Belongs to the cytochrome P450 family.</text>
</comment>